<dbReference type="RefSeq" id="WP_099479572.1">
    <property type="nucleotide sequence ID" value="NZ_CP016809.1"/>
</dbReference>
<dbReference type="InterPro" id="IPR052955">
    <property type="entry name" value="UPF0703_membrane_permease"/>
</dbReference>
<protein>
    <submittedName>
        <fullName evidence="5">TIGR03943 family protein</fullName>
    </submittedName>
</protein>
<dbReference type="PANTHER" id="PTHR40047">
    <property type="entry name" value="UPF0703 PROTEIN YCGQ"/>
    <property type="match status" value="1"/>
</dbReference>
<dbReference type="InterPro" id="IPR015402">
    <property type="entry name" value="DUF1980"/>
</dbReference>
<feature type="domain" description="DUF1980" evidence="3">
    <location>
        <begin position="14"/>
        <end position="119"/>
    </location>
</feature>
<dbReference type="PANTHER" id="PTHR40047:SF1">
    <property type="entry name" value="UPF0703 PROTEIN YCGQ"/>
    <property type="match status" value="1"/>
</dbReference>
<accession>A0A1B2E7B5</accession>
<feature type="transmembrane region" description="Helical" evidence="2">
    <location>
        <begin position="12"/>
        <end position="30"/>
    </location>
</feature>
<feature type="region of interest" description="Disordered" evidence="1">
    <location>
        <begin position="128"/>
        <end position="159"/>
    </location>
</feature>
<keyword evidence="2" id="KW-0472">Membrane</keyword>
<dbReference type="Pfam" id="PF09323">
    <property type="entry name" value="DUF1980"/>
    <property type="match status" value="1"/>
</dbReference>
<keyword evidence="2" id="KW-1133">Transmembrane helix</keyword>
<organism evidence="5">
    <name type="scientific">Paenibacillus ihbetae</name>
    <dbReference type="NCBI Taxonomy" id="1870820"/>
    <lineage>
        <taxon>Bacteria</taxon>
        <taxon>Bacillati</taxon>
        <taxon>Bacillota</taxon>
        <taxon>Bacilli</taxon>
        <taxon>Bacillales</taxon>
        <taxon>Paenibacillaceae</taxon>
        <taxon>Paenibacillus</taxon>
    </lineage>
</organism>
<dbReference type="KEGG" id="pib:BBD41_26165"/>
<gene>
    <name evidence="5" type="ORF">BBD41_26165</name>
</gene>
<evidence type="ECO:0000256" key="1">
    <source>
        <dbReference type="SAM" id="MobiDB-lite"/>
    </source>
</evidence>
<dbReference type="NCBIfam" id="TIGR03943">
    <property type="entry name" value="TIGR03943 family putative permease subunit"/>
    <property type="match status" value="1"/>
</dbReference>
<dbReference type="Pfam" id="PF21537">
    <property type="entry name" value="DUF1980_C"/>
    <property type="match status" value="1"/>
</dbReference>
<dbReference type="AlphaFoldDB" id="A0A1B2E7B5"/>
<reference evidence="5" key="1">
    <citation type="submission" date="2016-08" db="EMBL/GenBank/DDBJ databases">
        <title>Complete Genome Seqeunce of Paenibacillus sp. nov. IHBB 9852 from high altitute lake of Indian trans-Himalayas.</title>
        <authorList>
            <person name="Kiran S."/>
            <person name="Swarnkar M.K."/>
            <person name="Rana A."/>
            <person name="Tewari R."/>
            <person name="Gulati A."/>
        </authorList>
    </citation>
    <scope>NUCLEOTIDE SEQUENCE [LARGE SCALE GENOMIC DNA]</scope>
    <source>
        <strain evidence="5">IHBB 9852</strain>
    </source>
</reference>
<dbReference type="EMBL" id="CP016809">
    <property type="protein sequence ID" value="ANY75782.1"/>
    <property type="molecule type" value="Genomic_DNA"/>
</dbReference>
<name>A0A1B2E7B5_9BACL</name>
<evidence type="ECO:0000313" key="5">
    <source>
        <dbReference type="EMBL" id="ANY75782.1"/>
    </source>
</evidence>
<feature type="domain" description="DUF1980" evidence="4">
    <location>
        <begin position="166"/>
        <end position="300"/>
    </location>
</feature>
<feature type="transmembrane region" description="Helical" evidence="2">
    <location>
        <begin position="42"/>
        <end position="63"/>
    </location>
</feature>
<dbReference type="InterPro" id="IPR048447">
    <property type="entry name" value="DUF1980_C"/>
</dbReference>
<sequence length="318" mass="34719">MNRSSAVTRVHYAMRALLLAALAIYIMHLNESNLLEYYLAPQMQKLLLLCPVPLLFIAFGMVYHAVMGDAGDVCDCEHPHPRGVVRNMTVYGLFALPLFFGLLVPDQPLASSMAAKKGMVYTYPNPDVRTGSGSEDVPEDTGTADGVGKPNPAGNENAPVDLFAPKDKYSVEFAELAKRLYALPSVTVRPEIFSETVGAIEMYKPVFAGKPISVQGFVFRDDSMDKNMFAVSRFLLMCCTADAVPFGILVSGEQASRFENDAWVSIEGTVQTVKIGGEERLLIQAESIETIEEPASPYIFTNPDSVAAFDELYPAAQP</sequence>
<keyword evidence="2" id="KW-0812">Transmembrane</keyword>
<feature type="transmembrane region" description="Helical" evidence="2">
    <location>
        <begin position="84"/>
        <end position="104"/>
    </location>
</feature>
<dbReference type="InterPro" id="IPR048493">
    <property type="entry name" value="DUF1980_N"/>
</dbReference>
<proteinExistence type="predicted"/>
<evidence type="ECO:0000259" key="4">
    <source>
        <dbReference type="Pfam" id="PF21537"/>
    </source>
</evidence>
<evidence type="ECO:0000256" key="2">
    <source>
        <dbReference type="SAM" id="Phobius"/>
    </source>
</evidence>
<evidence type="ECO:0000259" key="3">
    <source>
        <dbReference type="Pfam" id="PF09323"/>
    </source>
</evidence>